<dbReference type="PRINTS" id="PR00469">
    <property type="entry name" value="PNDRDTASEII"/>
</dbReference>
<evidence type="ECO:0000256" key="1">
    <source>
        <dbReference type="ARBA" id="ARBA00022630"/>
    </source>
</evidence>
<dbReference type="InterPro" id="IPR023753">
    <property type="entry name" value="FAD/NAD-binding_dom"/>
</dbReference>
<dbReference type="GO" id="GO:0016491">
    <property type="term" value="F:oxidoreductase activity"/>
    <property type="evidence" value="ECO:0007669"/>
    <property type="project" value="UniProtKB-KW"/>
</dbReference>
<dbReference type="Proteomes" id="UP000007844">
    <property type="component" value="Chromosome"/>
</dbReference>
<dbReference type="EMBL" id="CP003221">
    <property type="protein sequence ID" value="EGJ50813.1"/>
    <property type="molecule type" value="Genomic_DNA"/>
</dbReference>
<sequence length="303" mass="32309">MEKVELLILGAGPAGLSAAIYAARAGIKVQVIGCTPKYAGDYDIDNYFGFPETISGRELQERGIKQAARFGAEASCEQVLGIHQEEDGTFKVKTEQREIKACAVILATGVSRVRPGIKNLAEYEGKGVSYCVSCDGFFFKGKKVVVLGESLFAANQALDLKHYTQDVTICTNGKQANIGPELQQALELAGIPIVTQKIVRLEGQNGLEHLSLEDGKTLEAYGLFVALGEAGAGTFALTLGLERRGEFIVTDNEQKTNIPGVFAAGDCTGGFMQISVAVGEGAQAGHAAINFIRTVCRKKQEVD</sequence>
<keyword evidence="5" id="KW-1185">Reference proteome</keyword>
<reference evidence="4 5" key="1">
    <citation type="journal article" date="2011" name="J. Bacteriol.">
        <title>Genome sequence of the mercury-methylating and pleomorphic Desulfovibrio africanus Strain Walvis Bay.</title>
        <authorList>
            <person name="Brown S.D."/>
            <person name="Wall J.D."/>
            <person name="Kucken A.M."/>
            <person name="Gilmour C.C."/>
            <person name="Podar M."/>
            <person name="Brandt C.C."/>
            <person name="Teshima H."/>
            <person name="Detter J.C."/>
            <person name="Han C.S."/>
            <person name="Land M.L."/>
            <person name="Lucas S."/>
            <person name="Han J."/>
            <person name="Pennacchio L."/>
            <person name="Nolan M."/>
            <person name="Pitluck S."/>
            <person name="Woyke T."/>
            <person name="Goodwin L."/>
            <person name="Palumbo A.V."/>
            <person name="Elias D.A."/>
        </authorList>
    </citation>
    <scope>NUCLEOTIDE SEQUENCE [LARGE SCALE GENOMIC DNA]</scope>
    <source>
        <strain evidence="4 5">Walvis Bay</strain>
    </source>
</reference>
<protein>
    <submittedName>
        <fullName evidence="4">Thioredoxin-disulfide reductase</fullName>
    </submittedName>
</protein>
<dbReference type="InterPro" id="IPR050097">
    <property type="entry name" value="Ferredoxin-NADP_redctase_2"/>
</dbReference>
<accession>F3YZ57</accession>
<organism evidence="4 5">
    <name type="scientific">Desulfocurvibacter africanus subsp. africanus str. Walvis Bay</name>
    <dbReference type="NCBI Taxonomy" id="690850"/>
    <lineage>
        <taxon>Bacteria</taxon>
        <taxon>Pseudomonadati</taxon>
        <taxon>Thermodesulfobacteriota</taxon>
        <taxon>Desulfovibrionia</taxon>
        <taxon>Desulfovibrionales</taxon>
        <taxon>Desulfovibrionaceae</taxon>
        <taxon>Desulfocurvibacter</taxon>
    </lineage>
</organism>
<evidence type="ECO:0000313" key="4">
    <source>
        <dbReference type="EMBL" id="EGJ50813.1"/>
    </source>
</evidence>
<dbReference type="RefSeq" id="WP_014260511.1">
    <property type="nucleotide sequence ID" value="NC_016629.1"/>
</dbReference>
<dbReference type="AlphaFoldDB" id="F3YZ57"/>
<name>F3YZ57_DESAF</name>
<dbReference type="eggNOG" id="COG0492">
    <property type="taxonomic scope" value="Bacteria"/>
</dbReference>
<dbReference type="KEGG" id="daf:Desaf_2490"/>
<gene>
    <name evidence="4" type="ORF">Desaf_2490</name>
</gene>
<dbReference type="Pfam" id="PF07992">
    <property type="entry name" value="Pyr_redox_2"/>
    <property type="match status" value="1"/>
</dbReference>
<keyword evidence="1" id="KW-0285">Flavoprotein</keyword>
<proteinExistence type="predicted"/>
<dbReference type="SUPFAM" id="SSF51905">
    <property type="entry name" value="FAD/NAD(P)-binding domain"/>
    <property type="match status" value="1"/>
</dbReference>
<dbReference type="Gene3D" id="3.50.50.60">
    <property type="entry name" value="FAD/NAD(P)-binding domain"/>
    <property type="match status" value="2"/>
</dbReference>
<dbReference type="STRING" id="690850.Desaf_2490"/>
<evidence type="ECO:0000256" key="2">
    <source>
        <dbReference type="ARBA" id="ARBA00023002"/>
    </source>
</evidence>
<keyword evidence="2" id="KW-0560">Oxidoreductase</keyword>
<dbReference type="HOGENOM" id="CLU_031864_5_3_7"/>
<dbReference type="PRINTS" id="PR00368">
    <property type="entry name" value="FADPNR"/>
</dbReference>
<feature type="domain" description="FAD/NAD(P)-binding" evidence="3">
    <location>
        <begin position="6"/>
        <end position="281"/>
    </location>
</feature>
<dbReference type="PANTHER" id="PTHR48105">
    <property type="entry name" value="THIOREDOXIN REDUCTASE 1-RELATED-RELATED"/>
    <property type="match status" value="1"/>
</dbReference>
<evidence type="ECO:0000259" key="3">
    <source>
        <dbReference type="Pfam" id="PF07992"/>
    </source>
</evidence>
<evidence type="ECO:0000313" key="5">
    <source>
        <dbReference type="Proteomes" id="UP000007844"/>
    </source>
</evidence>
<dbReference type="InterPro" id="IPR036188">
    <property type="entry name" value="FAD/NAD-bd_sf"/>
</dbReference>